<feature type="compositionally biased region" description="Basic and acidic residues" evidence="3">
    <location>
        <begin position="325"/>
        <end position="341"/>
    </location>
</feature>
<name>A0A7R8XEA1_9CRUS</name>
<feature type="region of interest" description="Disordered" evidence="3">
    <location>
        <begin position="321"/>
        <end position="341"/>
    </location>
</feature>
<dbReference type="GO" id="GO:0004252">
    <property type="term" value="F:serine-type endopeptidase activity"/>
    <property type="evidence" value="ECO:0007669"/>
    <property type="project" value="InterPro"/>
</dbReference>
<comment type="similarity">
    <text evidence="2">Belongs to the peptidase S1 family. CLIP subfamily.</text>
</comment>
<keyword evidence="6" id="KW-1185">Reference proteome</keyword>
<evidence type="ECO:0000256" key="3">
    <source>
        <dbReference type="SAM" id="MobiDB-lite"/>
    </source>
</evidence>
<dbReference type="InterPro" id="IPR033116">
    <property type="entry name" value="TRYPSIN_SER"/>
</dbReference>
<dbReference type="InterPro" id="IPR001314">
    <property type="entry name" value="Peptidase_S1A"/>
</dbReference>
<dbReference type="EMBL" id="LR901485">
    <property type="protein sequence ID" value="CAD7248726.1"/>
    <property type="molecule type" value="Genomic_DNA"/>
</dbReference>
<dbReference type="InterPro" id="IPR043504">
    <property type="entry name" value="Peptidase_S1_PA_chymotrypsin"/>
</dbReference>
<gene>
    <name evidence="5" type="ORF">DSTB1V02_LOCUS8535</name>
</gene>
<dbReference type="Gene3D" id="2.40.10.10">
    <property type="entry name" value="Trypsin-like serine proteases"/>
    <property type="match status" value="3"/>
</dbReference>
<dbReference type="SUPFAM" id="SSF50494">
    <property type="entry name" value="Trypsin-like serine proteases"/>
    <property type="match status" value="2"/>
</dbReference>
<dbReference type="PRINTS" id="PR00722">
    <property type="entry name" value="CHYMOTRYPSIN"/>
</dbReference>
<dbReference type="InterPro" id="IPR009003">
    <property type="entry name" value="Peptidase_S1_PA"/>
</dbReference>
<keyword evidence="1" id="KW-1015">Disulfide bond</keyword>
<evidence type="ECO:0000256" key="2">
    <source>
        <dbReference type="ARBA" id="ARBA00024195"/>
    </source>
</evidence>
<dbReference type="PANTHER" id="PTHR24256">
    <property type="entry name" value="TRYPTASE-RELATED"/>
    <property type="match status" value="1"/>
</dbReference>
<dbReference type="CDD" id="cd00190">
    <property type="entry name" value="Tryp_SPc"/>
    <property type="match status" value="1"/>
</dbReference>
<evidence type="ECO:0000313" key="5">
    <source>
        <dbReference type="EMBL" id="CAD7248726.1"/>
    </source>
</evidence>
<evidence type="ECO:0000259" key="4">
    <source>
        <dbReference type="PROSITE" id="PS50240"/>
    </source>
</evidence>
<dbReference type="Pfam" id="PF00089">
    <property type="entry name" value="Trypsin"/>
    <property type="match status" value="2"/>
</dbReference>
<evidence type="ECO:0000256" key="1">
    <source>
        <dbReference type="ARBA" id="ARBA00023157"/>
    </source>
</evidence>
<dbReference type="SMART" id="SM00020">
    <property type="entry name" value="Tryp_SPc"/>
    <property type="match status" value="1"/>
</dbReference>
<dbReference type="InterPro" id="IPR001254">
    <property type="entry name" value="Trypsin_dom"/>
</dbReference>
<feature type="domain" description="Peptidase S1" evidence="4">
    <location>
        <begin position="39"/>
        <end position="277"/>
    </location>
</feature>
<dbReference type="PROSITE" id="PS00135">
    <property type="entry name" value="TRYPSIN_SER"/>
    <property type="match status" value="1"/>
</dbReference>
<dbReference type="GO" id="GO:0006508">
    <property type="term" value="P:proteolysis"/>
    <property type="evidence" value="ECO:0007669"/>
    <property type="project" value="InterPro"/>
</dbReference>
<protein>
    <recommendedName>
        <fullName evidence="4">Peptidase S1 domain-containing protein</fullName>
    </recommendedName>
</protein>
<dbReference type="Proteomes" id="UP000677054">
    <property type="component" value="Unassembled WGS sequence"/>
</dbReference>
<dbReference type="PROSITE" id="PS50240">
    <property type="entry name" value="TRYPSIN_DOM"/>
    <property type="match status" value="1"/>
</dbReference>
<dbReference type="EMBL" id="CAJPEV010001968">
    <property type="protein sequence ID" value="CAG0895112.1"/>
    <property type="molecule type" value="Genomic_DNA"/>
</dbReference>
<proteinExistence type="inferred from homology"/>
<organism evidence="5">
    <name type="scientific">Darwinula stevensoni</name>
    <dbReference type="NCBI Taxonomy" id="69355"/>
    <lineage>
        <taxon>Eukaryota</taxon>
        <taxon>Metazoa</taxon>
        <taxon>Ecdysozoa</taxon>
        <taxon>Arthropoda</taxon>
        <taxon>Crustacea</taxon>
        <taxon>Oligostraca</taxon>
        <taxon>Ostracoda</taxon>
        <taxon>Podocopa</taxon>
        <taxon>Podocopida</taxon>
        <taxon>Darwinulocopina</taxon>
        <taxon>Darwinuloidea</taxon>
        <taxon>Darwinulidae</taxon>
        <taxon>Darwinula</taxon>
    </lineage>
</organism>
<dbReference type="AlphaFoldDB" id="A0A7R8XEA1"/>
<accession>A0A7R8XEA1</accession>
<dbReference type="OrthoDB" id="6339452at2759"/>
<reference evidence="5" key="1">
    <citation type="submission" date="2020-11" db="EMBL/GenBank/DDBJ databases">
        <authorList>
            <person name="Tran Van P."/>
        </authorList>
    </citation>
    <scope>NUCLEOTIDE SEQUENCE</scope>
</reference>
<evidence type="ECO:0000313" key="6">
    <source>
        <dbReference type="Proteomes" id="UP000677054"/>
    </source>
</evidence>
<dbReference type="InterPro" id="IPR051487">
    <property type="entry name" value="Ser/Thr_Proteases_Immune/Dev"/>
</dbReference>
<sequence length="443" mass="49982">MLAEWKSVHEDHRVRRSNGRLPKESIGLHRATVLLCLRSALHLLRPSDALPSSFDHKFSPRTKADQPSHMPLTVRLGEHDLNDEYDTIPYNYNVINVVIHPDWRKGDTKMSYHDIALVQLDRKVPFRYTIYPICLATDDVPLPKEWSNVTVAGWGTTAYLGEASNVLLKASVPLRDPSMCDKLISKYFVLRKKYPNGTEGRVLCAGDGGKDACQGDSGGPLMLPLSRDTCVHTMLGIVSTGVGCGNGDFPGFYTQEETERMGDYLGALKAWTTHQLQLLQSRRFDNQRSAVTQPSFYEEPYQWRASAQSYHYEEPYYAMNNGDYRPQRRDRDQKTKTQSHFDDQACTTPKMVILQHGLSIYHQNGTVLPPTVKGPSYSMENEDYHDVVLLQLDQKVSFRPTIYRICLATDDVPLPQGVTVAGWGITAFDGETSKVLLKVSVPL</sequence>